<protein>
    <submittedName>
        <fullName evidence="1">Uncharacterized protein</fullName>
    </submittedName>
</protein>
<evidence type="ECO:0000313" key="2">
    <source>
        <dbReference type="Proteomes" id="UP000828048"/>
    </source>
</evidence>
<sequence>MHGVGSSPPQSSVSSILSHIIDQNMALSNTHTNSNSNSNENANALPAASDEMEVLTNAFSGFGVDEKSMVSILGKWHPEQRKSFRKGTQFFLQDERLFERWIDRHVEQLKHEFLRLKSAVVLWTMHPWERDARLMRDAVIDGPKSYNVVIEIACTRSSEELLGARRAYHSLFDRSVEEDIAYNAEGAERKLLVALVSSYRYEGPRVHEDTAKSEAKTLSSAIKNAQKKNPMEDEEVVRILSTRSKLHLKSVFKHCKDISGKTLDEDVVAPSSLKHTVQCLSVPHTYFVKVLDAAMNPGADENTKEGLTRVIVTRADVDMRVITEAYHKQNGVALNQKIEQIAKGSFKDFLQTLLARGGGSIQLKK</sequence>
<dbReference type="EMBL" id="CM037162">
    <property type="protein sequence ID" value="KAH7863021.1"/>
    <property type="molecule type" value="Genomic_DNA"/>
</dbReference>
<proteinExistence type="predicted"/>
<comment type="caution">
    <text evidence="1">The sequence shown here is derived from an EMBL/GenBank/DDBJ whole genome shotgun (WGS) entry which is preliminary data.</text>
</comment>
<organism evidence="1 2">
    <name type="scientific">Vaccinium darrowii</name>
    <dbReference type="NCBI Taxonomy" id="229202"/>
    <lineage>
        <taxon>Eukaryota</taxon>
        <taxon>Viridiplantae</taxon>
        <taxon>Streptophyta</taxon>
        <taxon>Embryophyta</taxon>
        <taxon>Tracheophyta</taxon>
        <taxon>Spermatophyta</taxon>
        <taxon>Magnoliopsida</taxon>
        <taxon>eudicotyledons</taxon>
        <taxon>Gunneridae</taxon>
        <taxon>Pentapetalae</taxon>
        <taxon>asterids</taxon>
        <taxon>Ericales</taxon>
        <taxon>Ericaceae</taxon>
        <taxon>Vaccinioideae</taxon>
        <taxon>Vaccinieae</taxon>
        <taxon>Vaccinium</taxon>
    </lineage>
</organism>
<name>A0ACB7ZB99_9ERIC</name>
<keyword evidence="2" id="KW-1185">Reference proteome</keyword>
<gene>
    <name evidence="1" type="ORF">Vadar_012293</name>
</gene>
<evidence type="ECO:0000313" key="1">
    <source>
        <dbReference type="EMBL" id="KAH7863021.1"/>
    </source>
</evidence>
<reference evidence="1 2" key="1">
    <citation type="journal article" date="2021" name="Hortic Res">
        <title>High-quality reference genome and annotation aids understanding of berry development for evergreen blueberry (Vaccinium darrowii).</title>
        <authorList>
            <person name="Yu J."/>
            <person name="Hulse-Kemp A.M."/>
            <person name="Babiker E."/>
            <person name="Staton M."/>
        </authorList>
    </citation>
    <scope>NUCLEOTIDE SEQUENCE [LARGE SCALE GENOMIC DNA]</scope>
    <source>
        <strain evidence="2">cv. NJ 8807/NJ 8810</strain>
        <tissue evidence="1">Young leaf</tissue>
    </source>
</reference>
<dbReference type="Proteomes" id="UP000828048">
    <property type="component" value="Chromosome 12"/>
</dbReference>
<accession>A0ACB7ZB99</accession>